<sequence length="136" mass="16342">MNEMERFWEIMTVVAVFLPIELASKLADPVLRHLFTKQPDLIKSIIDSMIKREFTDVNGQFIANLCYLYKKTNDERIKKYLDDYKNYLLKFLENEYERMDRYFESIKDNEEEIVKYIAFAFPELIEEEAEGETVKS</sequence>
<proteinExistence type="predicted"/>
<comment type="caution">
    <text evidence="1">The sequence shown here is derived from an EMBL/GenBank/DDBJ whole genome shotgun (WGS) entry which is preliminary data.</text>
</comment>
<protein>
    <submittedName>
        <fullName evidence="1">Uncharacterized protein</fullName>
    </submittedName>
</protein>
<gene>
    <name evidence="1" type="ORF">ENU72_01610</name>
</gene>
<organism evidence="1">
    <name type="scientific">candidate division WOR-3 bacterium</name>
    <dbReference type="NCBI Taxonomy" id="2052148"/>
    <lineage>
        <taxon>Bacteria</taxon>
        <taxon>Bacteria division WOR-3</taxon>
    </lineage>
</organism>
<dbReference type="AlphaFoldDB" id="A0A7V3ZT72"/>
<accession>A0A7V3ZT72</accession>
<name>A0A7V3ZT72_UNCW3</name>
<evidence type="ECO:0000313" key="1">
    <source>
        <dbReference type="EMBL" id="HGK53704.1"/>
    </source>
</evidence>
<reference evidence="1" key="1">
    <citation type="journal article" date="2020" name="mSystems">
        <title>Genome- and Community-Level Interaction Insights into Carbon Utilization and Element Cycling Functions of Hydrothermarchaeota in Hydrothermal Sediment.</title>
        <authorList>
            <person name="Zhou Z."/>
            <person name="Liu Y."/>
            <person name="Xu W."/>
            <person name="Pan J."/>
            <person name="Luo Z.H."/>
            <person name="Li M."/>
        </authorList>
    </citation>
    <scope>NUCLEOTIDE SEQUENCE [LARGE SCALE GENOMIC DNA]</scope>
    <source>
        <strain evidence="1">SpSt-695</strain>
    </source>
</reference>
<dbReference type="EMBL" id="DTDP01000069">
    <property type="protein sequence ID" value="HGK53704.1"/>
    <property type="molecule type" value="Genomic_DNA"/>
</dbReference>